<dbReference type="Proteomes" id="UP001218188">
    <property type="component" value="Unassembled WGS sequence"/>
</dbReference>
<comment type="caution">
    <text evidence="1">The sequence shown here is derived from an EMBL/GenBank/DDBJ whole genome shotgun (WGS) entry which is preliminary data.</text>
</comment>
<evidence type="ECO:0008006" key="3">
    <source>
        <dbReference type="Google" id="ProtNLM"/>
    </source>
</evidence>
<proteinExistence type="predicted"/>
<dbReference type="AlphaFoldDB" id="A0AAD6T781"/>
<organism evidence="1 2">
    <name type="scientific">Mycena alexandri</name>
    <dbReference type="NCBI Taxonomy" id="1745969"/>
    <lineage>
        <taxon>Eukaryota</taxon>
        <taxon>Fungi</taxon>
        <taxon>Dikarya</taxon>
        <taxon>Basidiomycota</taxon>
        <taxon>Agaricomycotina</taxon>
        <taxon>Agaricomycetes</taxon>
        <taxon>Agaricomycetidae</taxon>
        <taxon>Agaricales</taxon>
        <taxon>Marasmiineae</taxon>
        <taxon>Mycenaceae</taxon>
        <taxon>Mycena</taxon>
    </lineage>
</organism>
<name>A0AAD6T781_9AGAR</name>
<keyword evidence="2" id="KW-1185">Reference proteome</keyword>
<evidence type="ECO:0000313" key="2">
    <source>
        <dbReference type="Proteomes" id="UP001218188"/>
    </source>
</evidence>
<accession>A0AAD6T781</accession>
<gene>
    <name evidence="1" type="ORF">C8F04DRAFT_1253631</name>
</gene>
<dbReference type="EMBL" id="JARJCM010000020">
    <property type="protein sequence ID" value="KAJ7040708.1"/>
    <property type="molecule type" value="Genomic_DNA"/>
</dbReference>
<dbReference type="Gene3D" id="3.80.10.10">
    <property type="entry name" value="Ribonuclease Inhibitor"/>
    <property type="match status" value="1"/>
</dbReference>
<evidence type="ECO:0000313" key="1">
    <source>
        <dbReference type="EMBL" id="KAJ7040708.1"/>
    </source>
</evidence>
<dbReference type="InterPro" id="IPR032675">
    <property type="entry name" value="LRR_dom_sf"/>
</dbReference>
<sequence>MPTQFPQELLEELIDYLVADSVSLKTCSLVSRAWVLRSRSHLFATCTLTPTNIRPFCDLLRASTFLPHVRIINASTDYWTQSDRYSNETAADLRRLTGVRALIITLNFLTTAASADAAFCTGLAMAFPSITNLDITCRCEGYHSEAQSPPLFDLISLFPTLQELSVNAVARFPQIMHAPPMVVPPPGLRRVCVGMPVAQPILRWLHVANHLPNLEAIILPFLQWHEESMIRSQLRQLSGIHTLNICVSVSDDDPTTIFNLALHPNLKTLGVTIFAGRGDLGRLIPLLSTLPTPALIEHFSLALHPHSIKTFEWGPLDEFLSPTRFPRLRSVVLTGHKSTDKTLPLLAARGLIQV</sequence>
<reference evidence="1" key="1">
    <citation type="submission" date="2023-03" db="EMBL/GenBank/DDBJ databases">
        <title>Massive genome expansion in bonnet fungi (Mycena s.s.) driven by repeated elements and novel gene families across ecological guilds.</title>
        <authorList>
            <consortium name="Lawrence Berkeley National Laboratory"/>
            <person name="Harder C.B."/>
            <person name="Miyauchi S."/>
            <person name="Viragh M."/>
            <person name="Kuo A."/>
            <person name="Thoen E."/>
            <person name="Andreopoulos B."/>
            <person name="Lu D."/>
            <person name="Skrede I."/>
            <person name="Drula E."/>
            <person name="Henrissat B."/>
            <person name="Morin E."/>
            <person name="Kohler A."/>
            <person name="Barry K."/>
            <person name="LaButti K."/>
            <person name="Morin E."/>
            <person name="Salamov A."/>
            <person name="Lipzen A."/>
            <person name="Mereny Z."/>
            <person name="Hegedus B."/>
            <person name="Baldrian P."/>
            <person name="Stursova M."/>
            <person name="Weitz H."/>
            <person name="Taylor A."/>
            <person name="Grigoriev I.V."/>
            <person name="Nagy L.G."/>
            <person name="Martin F."/>
            <person name="Kauserud H."/>
        </authorList>
    </citation>
    <scope>NUCLEOTIDE SEQUENCE</scope>
    <source>
        <strain evidence="1">CBHHK200</strain>
    </source>
</reference>
<dbReference type="SUPFAM" id="SSF52047">
    <property type="entry name" value="RNI-like"/>
    <property type="match status" value="1"/>
</dbReference>
<protein>
    <recommendedName>
        <fullName evidence="3">F-box domain-containing protein</fullName>
    </recommendedName>
</protein>